<dbReference type="SUPFAM" id="SSF46689">
    <property type="entry name" value="Homeodomain-like"/>
    <property type="match status" value="1"/>
</dbReference>
<accession>A0A316WH34</accession>
<dbReference type="PANTHER" id="PTHR43280:SF2">
    <property type="entry name" value="HTH-TYPE TRANSCRIPTIONAL REGULATOR EXSA"/>
    <property type="match status" value="1"/>
</dbReference>
<keyword evidence="3" id="KW-0804">Transcription</keyword>
<dbReference type="InterPro" id="IPR011990">
    <property type="entry name" value="TPR-like_helical_dom_sf"/>
</dbReference>
<dbReference type="PANTHER" id="PTHR43280">
    <property type="entry name" value="ARAC-FAMILY TRANSCRIPTIONAL REGULATOR"/>
    <property type="match status" value="1"/>
</dbReference>
<sequence>MINKPLYLFISFLLLSITIKSQNKKDKEFDVAYFRSFRQGQVDRMLKTGDSLYKKSETEVQKIKSVVVIASAYSRKLSASKAILYWKKVDSMSKKAGLADWETLANDRLAAEYLKLNLKDASRQFMDRAMAASKSLSDSPESKFIYAMMLETEALRKIADKDTVGFIKNIKNNQSYLETIPENDIKNYLLGRSQLKLGEVYVQKNSLDSAHYTFHKAEENFRKSKIKSYYNESAILYRGLGNIALKQKNYDEAKLYLLKAKEIAFANKNEEISDWVINDLRKYYRQVNDYQGLHEINQLKDSIDFLKRNELVTLADQDFKEEQARKNKFERYMYVLIFVSILLALFVISLFVYYKQQKKKIKFQFEKIINQLNAEKDGAADSSVIIVTEQNYTEKNTKEEDSSLNISAEKEEELVGRMKNFEQQKLYLDQNISRPTMASYLNTNTKYLSYIIRKHRGVDFSDYINQNRISYITKKLYTEPVYRNYKISHLAEICGYSSHSRFANIFKKQMDISPSDFISQLQKRDKKE</sequence>
<dbReference type="InterPro" id="IPR009057">
    <property type="entry name" value="Homeodomain-like_sf"/>
</dbReference>
<name>A0A316WH34_9FLAO</name>
<proteinExistence type="predicted"/>
<dbReference type="EMBL" id="PPEG02000008">
    <property type="protein sequence ID" value="PWN59526.1"/>
    <property type="molecule type" value="Genomic_DNA"/>
</dbReference>
<dbReference type="AlphaFoldDB" id="A0A316WH34"/>
<dbReference type="SUPFAM" id="SSF48452">
    <property type="entry name" value="TPR-like"/>
    <property type="match status" value="1"/>
</dbReference>
<keyword evidence="2" id="KW-0238">DNA-binding</keyword>
<evidence type="ECO:0000256" key="1">
    <source>
        <dbReference type="ARBA" id="ARBA00023015"/>
    </source>
</evidence>
<evidence type="ECO:0000313" key="7">
    <source>
        <dbReference type="Proteomes" id="UP000236413"/>
    </source>
</evidence>
<evidence type="ECO:0000259" key="5">
    <source>
        <dbReference type="PROSITE" id="PS01124"/>
    </source>
</evidence>
<dbReference type="PROSITE" id="PS01124">
    <property type="entry name" value="HTH_ARAC_FAMILY_2"/>
    <property type="match status" value="1"/>
</dbReference>
<reference evidence="6 7" key="1">
    <citation type="submission" date="2018-04" db="EMBL/GenBank/DDBJ databases">
        <title>Chryseobacterium oncorhynchi 701B-08T from rainbow trout, and Chryseobacterium viscerum 687B-08T from diseased fish.</title>
        <authorList>
            <person name="Jeong J.-J."/>
            <person name="Lee Y.J."/>
            <person name="Pathiraja D."/>
            <person name="Park B."/>
            <person name="Choi I.-G."/>
            <person name="Kim K.D."/>
        </authorList>
    </citation>
    <scope>NUCLEOTIDE SEQUENCE [LARGE SCALE GENOMIC DNA]</scope>
    <source>
        <strain evidence="6 7">687B-08</strain>
    </source>
</reference>
<feature type="transmembrane region" description="Helical" evidence="4">
    <location>
        <begin position="332"/>
        <end position="354"/>
    </location>
</feature>
<comment type="caution">
    <text evidence="6">The sequence shown here is derived from an EMBL/GenBank/DDBJ whole genome shotgun (WGS) entry which is preliminary data.</text>
</comment>
<keyword evidence="1" id="KW-0805">Transcription regulation</keyword>
<dbReference type="Gene3D" id="1.25.40.10">
    <property type="entry name" value="Tetratricopeptide repeat domain"/>
    <property type="match status" value="1"/>
</dbReference>
<evidence type="ECO:0000313" key="6">
    <source>
        <dbReference type="EMBL" id="PWN59526.1"/>
    </source>
</evidence>
<dbReference type="GO" id="GO:0003700">
    <property type="term" value="F:DNA-binding transcription factor activity"/>
    <property type="evidence" value="ECO:0007669"/>
    <property type="project" value="InterPro"/>
</dbReference>
<dbReference type="Proteomes" id="UP000236413">
    <property type="component" value="Unassembled WGS sequence"/>
</dbReference>
<evidence type="ECO:0000256" key="3">
    <source>
        <dbReference type="ARBA" id="ARBA00023163"/>
    </source>
</evidence>
<dbReference type="SMART" id="SM00342">
    <property type="entry name" value="HTH_ARAC"/>
    <property type="match status" value="1"/>
</dbReference>
<keyword evidence="4" id="KW-0472">Membrane</keyword>
<evidence type="ECO:0000256" key="2">
    <source>
        <dbReference type="ARBA" id="ARBA00023125"/>
    </source>
</evidence>
<dbReference type="InterPro" id="IPR018060">
    <property type="entry name" value="HTH_AraC"/>
</dbReference>
<protein>
    <recommendedName>
        <fullName evidence="5">HTH araC/xylS-type domain-containing protein</fullName>
    </recommendedName>
</protein>
<dbReference type="GO" id="GO:0043565">
    <property type="term" value="F:sequence-specific DNA binding"/>
    <property type="evidence" value="ECO:0007669"/>
    <property type="project" value="InterPro"/>
</dbReference>
<feature type="domain" description="HTH araC/xylS-type" evidence="5">
    <location>
        <begin position="412"/>
        <end position="520"/>
    </location>
</feature>
<keyword evidence="4" id="KW-0812">Transmembrane</keyword>
<keyword evidence="4" id="KW-1133">Transmembrane helix</keyword>
<dbReference type="Pfam" id="PF12833">
    <property type="entry name" value="HTH_18"/>
    <property type="match status" value="1"/>
</dbReference>
<evidence type="ECO:0000256" key="4">
    <source>
        <dbReference type="SAM" id="Phobius"/>
    </source>
</evidence>
<organism evidence="6 7">
    <name type="scientific">Chryseobacterium viscerum</name>
    <dbReference type="NCBI Taxonomy" id="1037377"/>
    <lineage>
        <taxon>Bacteria</taxon>
        <taxon>Pseudomonadati</taxon>
        <taxon>Bacteroidota</taxon>
        <taxon>Flavobacteriia</taxon>
        <taxon>Flavobacteriales</taxon>
        <taxon>Weeksellaceae</taxon>
        <taxon>Chryseobacterium group</taxon>
        <taxon>Chryseobacterium</taxon>
    </lineage>
</organism>
<gene>
    <name evidence="6" type="ORF">C1634_019665</name>
</gene>
<dbReference type="Gene3D" id="1.10.10.60">
    <property type="entry name" value="Homeodomain-like"/>
    <property type="match status" value="2"/>
</dbReference>